<reference evidence="9" key="1">
    <citation type="journal article" date="2019" name="Int. J. Syst. Evol. Microbiol.">
        <title>The Global Catalogue of Microorganisms (GCM) 10K type strain sequencing project: providing services to taxonomists for standard genome sequencing and annotation.</title>
        <authorList>
            <consortium name="The Broad Institute Genomics Platform"/>
            <consortium name="The Broad Institute Genome Sequencing Center for Infectious Disease"/>
            <person name="Wu L."/>
            <person name="Ma J."/>
        </authorList>
    </citation>
    <scope>NUCLEOTIDE SEQUENCE [LARGE SCALE GENOMIC DNA]</scope>
    <source>
        <strain evidence="9">CGMCC 1.16026</strain>
    </source>
</reference>
<dbReference type="EMBL" id="JBHSWI010000001">
    <property type="protein sequence ID" value="MFC6647104.1"/>
    <property type="molecule type" value="Genomic_DNA"/>
</dbReference>
<protein>
    <submittedName>
        <fullName evidence="8">MFS transporter</fullName>
    </submittedName>
</protein>
<keyword evidence="3 6" id="KW-0812">Transmembrane</keyword>
<sequence length="298" mass="31162">MSNLMVAFAPGFPLLIAARLILGIAVGGLWSMVPALALRLVPPSHVSKALAIIFAGVSVATVAMLPLATALETKVGWRPIFLGFAVFGVLAALGQTLTLPRLPVALPPRGLPVLRVIKRPGIALAIGTMLLCFSGHFALYTYVRPMLQQIAHFSADEIASVLLLYGLSNLIGNLLSVRLLRASLQGTLVFMPIALATAAFALVLVSGHKLFTAAMMVVWGMAYATLPVGWSTWMARSAPEEAEAAGGLYVAISNLAVVIGVAAGGVLFDFKGIRVVFATAGVSLVLSTLVARRASVTH</sequence>
<dbReference type="InterPro" id="IPR036259">
    <property type="entry name" value="MFS_trans_sf"/>
</dbReference>
<comment type="caution">
    <text evidence="8">The sequence shown here is derived from an EMBL/GenBank/DDBJ whole genome shotgun (WGS) entry which is preliminary data.</text>
</comment>
<dbReference type="PANTHER" id="PTHR43124:SF5">
    <property type="entry name" value="PURINE RIBONUCLEOSIDE EFFLUX PUMP NEPI"/>
    <property type="match status" value="1"/>
</dbReference>
<accession>A0ABW1ZD98</accession>
<keyword evidence="4 6" id="KW-1133">Transmembrane helix</keyword>
<dbReference type="PROSITE" id="PS50850">
    <property type="entry name" value="MFS"/>
    <property type="match status" value="1"/>
</dbReference>
<feature type="transmembrane region" description="Helical" evidence="6">
    <location>
        <begin position="247"/>
        <end position="267"/>
    </location>
</feature>
<dbReference type="CDD" id="cd17324">
    <property type="entry name" value="MFS_NepI_like"/>
    <property type="match status" value="1"/>
</dbReference>
<dbReference type="PANTHER" id="PTHR43124">
    <property type="entry name" value="PURINE EFFLUX PUMP PBUE"/>
    <property type="match status" value="1"/>
</dbReference>
<dbReference type="InterPro" id="IPR020846">
    <property type="entry name" value="MFS_dom"/>
</dbReference>
<dbReference type="InterPro" id="IPR050189">
    <property type="entry name" value="MFS_Efflux_Transporters"/>
</dbReference>
<keyword evidence="9" id="KW-1185">Reference proteome</keyword>
<evidence type="ECO:0000313" key="9">
    <source>
        <dbReference type="Proteomes" id="UP001596391"/>
    </source>
</evidence>
<proteinExistence type="predicted"/>
<dbReference type="RefSeq" id="WP_390235992.1">
    <property type="nucleotide sequence ID" value="NZ_JBHSWI010000001.1"/>
</dbReference>
<evidence type="ECO:0000256" key="5">
    <source>
        <dbReference type="ARBA" id="ARBA00023136"/>
    </source>
</evidence>
<dbReference type="Gene3D" id="1.20.1250.20">
    <property type="entry name" value="MFS general substrate transporter like domains"/>
    <property type="match status" value="1"/>
</dbReference>
<evidence type="ECO:0000256" key="6">
    <source>
        <dbReference type="SAM" id="Phobius"/>
    </source>
</evidence>
<dbReference type="InterPro" id="IPR011701">
    <property type="entry name" value="MFS"/>
</dbReference>
<feature type="transmembrane region" description="Helical" evidence="6">
    <location>
        <begin position="158"/>
        <end position="176"/>
    </location>
</feature>
<evidence type="ECO:0000256" key="2">
    <source>
        <dbReference type="ARBA" id="ARBA00022475"/>
    </source>
</evidence>
<feature type="transmembrane region" description="Helical" evidence="6">
    <location>
        <begin position="49"/>
        <end position="68"/>
    </location>
</feature>
<dbReference type="SUPFAM" id="SSF103473">
    <property type="entry name" value="MFS general substrate transporter"/>
    <property type="match status" value="1"/>
</dbReference>
<evidence type="ECO:0000256" key="3">
    <source>
        <dbReference type="ARBA" id="ARBA00022692"/>
    </source>
</evidence>
<name>A0ABW1ZD98_9BACT</name>
<feature type="transmembrane region" description="Helical" evidence="6">
    <location>
        <begin position="213"/>
        <end position="235"/>
    </location>
</feature>
<feature type="domain" description="Major facilitator superfamily (MFS) profile" evidence="7">
    <location>
        <begin position="1"/>
        <end position="295"/>
    </location>
</feature>
<feature type="transmembrane region" description="Helical" evidence="6">
    <location>
        <begin position="80"/>
        <end position="100"/>
    </location>
</feature>
<organism evidence="8 9">
    <name type="scientific">Granulicella cerasi</name>
    <dbReference type="NCBI Taxonomy" id="741063"/>
    <lineage>
        <taxon>Bacteria</taxon>
        <taxon>Pseudomonadati</taxon>
        <taxon>Acidobacteriota</taxon>
        <taxon>Terriglobia</taxon>
        <taxon>Terriglobales</taxon>
        <taxon>Acidobacteriaceae</taxon>
        <taxon>Granulicella</taxon>
    </lineage>
</organism>
<evidence type="ECO:0000256" key="1">
    <source>
        <dbReference type="ARBA" id="ARBA00004651"/>
    </source>
</evidence>
<dbReference type="Pfam" id="PF07690">
    <property type="entry name" value="MFS_1"/>
    <property type="match status" value="1"/>
</dbReference>
<dbReference type="Proteomes" id="UP001596391">
    <property type="component" value="Unassembled WGS sequence"/>
</dbReference>
<evidence type="ECO:0000313" key="8">
    <source>
        <dbReference type="EMBL" id="MFC6647104.1"/>
    </source>
</evidence>
<evidence type="ECO:0000256" key="4">
    <source>
        <dbReference type="ARBA" id="ARBA00022989"/>
    </source>
</evidence>
<comment type="subcellular location">
    <subcellularLocation>
        <location evidence="1">Cell membrane</location>
        <topology evidence="1">Multi-pass membrane protein</topology>
    </subcellularLocation>
</comment>
<keyword evidence="5 6" id="KW-0472">Membrane</keyword>
<evidence type="ECO:0000259" key="7">
    <source>
        <dbReference type="PROSITE" id="PS50850"/>
    </source>
</evidence>
<feature type="transmembrane region" description="Helical" evidence="6">
    <location>
        <begin position="121"/>
        <end position="143"/>
    </location>
</feature>
<feature type="transmembrane region" description="Helical" evidence="6">
    <location>
        <begin position="273"/>
        <end position="291"/>
    </location>
</feature>
<feature type="transmembrane region" description="Helical" evidence="6">
    <location>
        <begin position="188"/>
        <end position="207"/>
    </location>
</feature>
<feature type="transmembrane region" description="Helical" evidence="6">
    <location>
        <begin position="12"/>
        <end position="37"/>
    </location>
</feature>
<keyword evidence="2" id="KW-1003">Cell membrane</keyword>
<gene>
    <name evidence="8" type="ORF">ACFQBQ_16285</name>
</gene>